<organism evidence="2 3">
    <name type="scientific">Nocardioides plantarum</name>
    <dbReference type="NCBI Taxonomy" id="29299"/>
    <lineage>
        <taxon>Bacteria</taxon>
        <taxon>Bacillati</taxon>
        <taxon>Actinomycetota</taxon>
        <taxon>Actinomycetes</taxon>
        <taxon>Propionibacteriales</taxon>
        <taxon>Nocardioidaceae</taxon>
        <taxon>Nocardioides</taxon>
    </lineage>
</organism>
<evidence type="ECO:0000313" key="3">
    <source>
        <dbReference type="Proteomes" id="UP001589750"/>
    </source>
</evidence>
<evidence type="ECO:0000313" key="2">
    <source>
        <dbReference type="EMBL" id="MFB9313289.1"/>
    </source>
</evidence>
<evidence type="ECO:0008006" key="4">
    <source>
        <dbReference type="Google" id="ProtNLM"/>
    </source>
</evidence>
<evidence type="ECO:0000256" key="1">
    <source>
        <dbReference type="SAM" id="MobiDB-lite"/>
    </source>
</evidence>
<accession>A0ABV5K967</accession>
<gene>
    <name evidence="2" type="ORF">ACFFRI_09560</name>
</gene>
<dbReference type="Proteomes" id="UP001589750">
    <property type="component" value="Unassembled WGS sequence"/>
</dbReference>
<dbReference type="RefSeq" id="WP_140011454.1">
    <property type="nucleotide sequence ID" value="NZ_JBHMDG010000011.1"/>
</dbReference>
<sequence>MARNLGTPGGQVPPAVRTSSPGWRDPRLWVGMAIVAGSVLVGTRVLAAADDTVQVWAVSADVAPGETLSEGDLEARRLRFADGAELERYVEVGADLPDDLTLSRALGAGELLPRSAIGKTDDDETVTVSLAVSPLQVPSGVRAGSVVDVYVTGDRDLGADRAAAVALAPGVPVLEDVRVVAAPSGDDLGPGGDRKVELAVADSDVTALYALLGSLTTPVVSLAQVS</sequence>
<dbReference type="EMBL" id="JBHMDG010000011">
    <property type="protein sequence ID" value="MFB9313289.1"/>
    <property type="molecule type" value="Genomic_DNA"/>
</dbReference>
<reference evidence="2 3" key="1">
    <citation type="submission" date="2024-09" db="EMBL/GenBank/DDBJ databases">
        <authorList>
            <person name="Sun Q."/>
            <person name="Mori K."/>
        </authorList>
    </citation>
    <scope>NUCLEOTIDE SEQUENCE [LARGE SCALE GENOMIC DNA]</scope>
    <source>
        <strain evidence="2 3">JCM 9626</strain>
    </source>
</reference>
<feature type="region of interest" description="Disordered" evidence="1">
    <location>
        <begin position="1"/>
        <end position="20"/>
    </location>
</feature>
<protein>
    <recommendedName>
        <fullName evidence="4">SAF domain-containing protein</fullName>
    </recommendedName>
</protein>
<name>A0ABV5K967_9ACTN</name>
<keyword evidence="3" id="KW-1185">Reference proteome</keyword>
<proteinExistence type="predicted"/>
<comment type="caution">
    <text evidence="2">The sequence shown here is derived from an EMBL/GenBank/DDBJ whole genome shotgun (WGS) entry which is preliminary data.</text>
</comment>